<accession>A0A9W4SZA3</accession>
<name>A0A9W4SZA3_9GLOM</name>
<evidence type="ECO:0000313" key="1">
    <source>
        <dbReference type="EMBL" id="CAI2186849.1"/>
    </source>
</evidence>
<organism evidence="1 2">
    <name type="scientific">Funneliformis geosporum</name>
    <dbReference type="NCBI Taxonomy" id="1117311"/>
    <lineage>
        <taxon>Eukaryota</taxon>
        <taxon>Fungi</taxon>
        <taxon>Fungi incertae sedis</taxon>
        <taxon>Mucoromycota</taxon>
        <taxon>Glomeromycotina</taxon>
        <taxon>Glomeromycetes</taxon>
        <taxon>Glomerales</taxon>
        <taxon>Glomeraceae</taxon>
        <taxon>Funneliformis</taxon>
    </lineage>
</organism>
<dbReference type="Proteomes" id="UP001153678">
    <property type="component" value="Unassembled WGS sequence"/>
</dbReference>
<feature type="non-terminal residue" evidence="1">
    <location>
        <position position="203"/>
    </location>
</feature>
<sequence>MSEVEKNEFVQEKLKKISKQKIKFRDFAEQSITNILKISSHANDIILFADCCINDDISNDELLKLLRPTLSNAKLNKNNSELFKDCLVKIKTQVDEVKNDEYLAVKNNKFISYVGSAVALEVALFTDGVSLIAETFVGIDAIAFFGGAYSACSNVLNYLAKEVEEISPCLSEMKEYLKKINEIISYCESYWTIEIKNIDKIIK</sequence>
<gene>
    <name evidence="1" type="ORF">FWILDA_LOCUS12781</name>
</gene>
<dbReference type="AlphaFoldDB" id="A0A9W4SZA3"/>
<proteinExistence type="predicted"/>
<dbReference type="OrthoDB" id="2353790at2759"/>
<evidence type="ECO:0000313" key="2">
    <source>
        <dbReference type="Proteomes" id="UP001153678"/>
    </source>
</evidence>
<protein>
    <submittedName>
        <fullName evidence="1">6901_t:CDS:1</fullName>
    </submittedName>
</protein>
<reference evidence="1" key="1">
    <citation type="submission" date="2022-08" db="EMBL/GenBank/DDBJ databases">
        <authorList>
            <person name="Kallberg Y."/>
            <person name="Tangrot J."/>
            <person name="Rosling A."/>
        </authorList>
    </citation>
    <scope>NUCLEOTIDE SEQUENCE</scope>
    <source>
        <strain evidence="1">Wild A</strain>
    </source>
</reference>
<comment type="caution">
    <text evidence="1">The sequence shown here is derived from an EMBL/GenBank/DDBJ whole genome shotgun (WGS) entry which is preliminary data.</text>
</comment>
<keyword evidence="2" id="KW-1185">Reference proteome</keyword>
<dbReference type="EMBL" id="CAMKVN010004339">
    <property type="protein sequence ID" value="CAI2186849.1"/>
    <property type="molecule type" value="Genomic_DNA"/>
</dbReference>